<protein>
    <submittedName>
        <fullName evidence="1">Uncharacterized protein</fullName>
    </submittedName>
</protein>
<organism evidence="1 2">
    <name type="scientific">Marchantia polymorpha</name>
    <name type="common">Common liverwort</name>
    <name type="synonym">Marchantia aquatica</name>
    <dbReference type="NCBI Taxonomy" id="3197"/>
    <lineage>
        <taxon>Eukaryota</taxon>
        <taxon>Viridiplantae</taxon>
        <taxon>Streptophyta</taxon>
        <taxon>Embryophyta</taxon>
        <taxon>Marchantiophyta</taxon>
        <taxon>Marchantiopsida</taxon>
        <taxon>Marchantiidae</taxon>
        <taxon>Marchantiales</taxon>
        <taxon>Marchantiaceae</taxon>
        <taxon>Marchantia</taxon>
    </lineage>
</organism>
<accession>A0A2R6WCD5</accession>
<reference evidence="1" key="2">
    <citation type="submission" date="2017-12" db="EMBL/GenBank/DDBJ databases">
        <title>WGS assembly of Marchantia polymorpha.</title>
        <authorList>
            <person name="Bowman J.L."/>
            <person name="Kohchi T."/>
            <person name="Yamato K.T."/>
            <person name="Jenkins J."/>
            <person name="Shu S."/>
            <person name="Ishizaki K."/>
            <person name="Yamaoka S."/>
            <person name="Nishihama R."/>
            <person name="Nakamura Y."/>
            <person name="Berger F."/>
            <person name="Adam C."/>
            <person name="Aki S.S."/>
            <person name="Althoff F."/>
            <person name="Araki T."/>
            <person name="Arteaga-Vazquez M.A."/>
            <person name="Balasubrmanian S."/>
            <person name="Bauer D."/>
            <person name="Boehm C.R."/>
            <person name="Briginshaw L."/>
            <person name="Caballero-Perez J."/>
            <person name="Catarino B."/>
            <person name="Chen F."/>
            <person name="Chiyoda S."/>
            <person name="Chovatia M."/>
            <person name="Davies K.M."/>
            <person name="Delmans M."/>
            <person name="Demura T."/>
            <person name="Dierschke T."/>
            <person name="Dolan L."/>
            <person name="Dorantes-Acosta A.E."/>
            <person name="Eklund D.M."/>
            <person name="Florent S.N."/>
            <person name="Flores-Sandoval E."/>
            <person name="Fujiyama A."/>
            <person name="Fukuzawa H."/>
            <person name="Galik B."/>
            <person name="Grimanelli D."/>
            <person name="Grimwood J."/>
            <person name="Grossniklaus U."/>
            <person name="Hamada T."/>
            <person name="Haseloff J."/>
            <person name="Hetherington A.J."/>
            <person name="Higo A."/>
            <person name="Hirakawa Y."/>
            <person name="Hundley H.N."/>
            <person name="Ikeda Y."/>
            <person name="Inoue K."/>
            <person name="Inoue S."/>
            <person name="Ishida S."/>
            <person name="Jia Q."/>
            <person name="Kakita M."/>
            <person name="Kanazawa T."/>
            <person name="Kawai Y."/>
            <person name="Kawashima T."/>
            <person name="Kennedy M."/>
            <person name="Kinose K."/>
            <person name="Kinoshita T."/>
            <person name="Kohara Y."/>
            <person name="Koide E."/>
            <person name="Komatsu K."/>
            <person name="Kopischke S."/>
            <person name="Kubo M."/>
            <person name="Kyozuka J."/>
            <person name="Lagercrantz U."/>
            <person name="Lin S.S."/>
            <person name="Lindquist E."/>
            <person name="Lipzen A.M."/>
            <person name="Lu C."/>
            <person name="Luna E.D."/>
            <person name="Martienssen R.A."/>
            <person name="Minamino N."/>
            <person name="Mizutani M."/>
            <person name="Mizutani M."/>
            <person name="Mochizuki N."/>
            <person name="Monte I."/>
            <person name="Mosher R."/>
            <person name="Nagasaki H."/>
            <person name="Nakagami H."/>
            <person name="Naramoto S."/>
            <person name="Nishitani K."/>
            <person name="Ohtani M."/>
            <person name="Okamoto T."/>
            <person name="Okumura M."/>
            <person name="Phillips J."/>
            <person name="Pollak B."/>
            <person name="Reinders A."/>
            <person name="Roevekamp M."/>
            <person name="Sano R."/>
            <person name="Sawa S."/>
            <person name="Schmid M.W."/>
            <person name="Shirakawa M."/>
            <person name="Solano R."/>
            <person name="Spunde A."/>
            <person name="Suetsugu N."/>
            <person name="Sugano S."/>
            <person name="Sugiyama A."/>
            <person name="Sun R."/>
            <person name="Suzuki Y."/>
            <person name="Takenaka M."/>
            <person name="Takezawa D."/>
            <person name="Tomogane H."/>
            <person name="Tsuzuki M."/>
            <person name="Ueda T."/>
            <person name="Umeda M."/>
            <person name="Ward J.M."/>
            <person name="Watanabe Y."/>
            <person name="Yazaki K."/>
            <person name="Yokoyama R."/>
            <person name="Yoshitake Y."/>
            <person name="Yotsui I."/>
            <person name="Zachgo S."/>
            <person name="Schmutz J."/>
        </authorList>
    </citation>
    <scope>NUCLEOTIDE SEQUENCE [LARGE SCALE GENOMIC DNA]</scope>
    <source>
        <strain evidence="1">Tak-1</strain>
    </source>
</reference>
<dbReference type="EMBL" id="KZ772782">
    <property type="protein sequence ID" value="PTQ31516.1"/>
    <property type="molecule type" value="Genomic_DNA"/>
</dbReference>
<sequence length="125" mass="13817">MRELTTLALLTRALNNGAFAFAFPFTSSSTPFDSSSSRFRFCVSPFTASLAVYCKLVRAISTYHVPEAGSITAHRWAKLDQAVAALRGCFMFTLAIASQPTSTCISAQPAPREVHNFQGFRFYYK</sequence>
<dbReference type="Gramene" id="Mp8g13280.2">
    <property type="protein sequence ID" value="Mp8g13280.2.cds1"/>
    <property type="gene ID" value="Mp8g13280"/>
</dbReference>
<proteinExistence type="predicted"/>
<dbReference type="Proteomes" id="UP000244005">
    <property type="component" value="Unassembled WGS sequence"/>
</dbReference>
<evidence type="ECO:0000313" key="2">
    <source>
        <dbReference type="Proteomes" id="UP000244005"/>
    </source>
</evidence>
<evidence type="ECO:0000313" key="1">
    <source>
        <dbReference type="EMBL" id="PTQ31515.1"/>
    </source>
</evidence>
<name>A0A2R6WCD5_MARPO</name>
<reference evidence="2" key="1">
    <citation type="journal article" date="2017" name="Cell">
        <title>Insights into land plant evolution garnered from the Marchantia polymorpha genome.</title>
        <authorList>
            <person name="Bowman J.L."/>
            <person name="Kohchi T."/>
            <person name="Yamato K.T."/>
            <person name="Jenkins J."/>
            <person name="Shu S."/>
            <person name="Ishizaki K."/>
            <person name="Yamaoka S."/>
            <person name="Nishihama R."/>
            <person name="Nakamura Y."/>
            <person name="Berger F."/>
            <person name="Adam C."/>
            <person name="Aki S.S."/>
            <person name="Althoff F."/>
            <person name="Araki T."/>
            <person name="Arteaga-Vazquez M.A."/>
            <person name="Balasubrmanian S."/>
            <person name="Barry K."/>
            <person name="Bauer D."/>
            <person name="Boehm C.R."/>
            <person name="Briginshaw L."/>
            <person name="Caballero-Perez J."/>
            <person name="Catarino B."/>
            <person name="Chen F."/>
            <person name="Chiyoda S."/>
            <person name="Chovatia M."/>
            <person name="Davies K.M."/>
            <person name="Delmans M."/>
            <person name="Demura T."/>
            <person name="Dierschke T."/>
            <person name="Dolan L."/>
            <person name="Dorantes-Acosta A.E."/>
            <person name="Eklund D.M."/>
            <person name="Florent S.N."/>
            <person name="Flores-Sandoval E."/>
            <person name="Fujiyama A."/>
            <person name="Fukuzawa H."/>
            <person name="Galik B."/>
            <person name="Grimanelli D."/>
            <person name="Grimwood J."/>
            <person name="Grossniklaus U."/>
            <person name="Hamada T."/>
            <person name="Haseloff J."/>
            <person name="Hetherington A.J."/>
            <person name="Higo A."/>
            <person name="Hirakawa Y."/>
            <person name="Hundley H.N."/>
            <person name="Ikeda Y."/>
            <person name="Inoue K."/>
            <person name="Inoue S.I."/>
            <person name="Ishida S."/>
            <person name="Jia Q."/>
            <person name="Kakita M."/>
            <person name="Kanazawa T."/>
            <person name="Kawai Y."/>
            <person name="Kawashima T."/>
            <person name="Kennedy M."/>
            <person name="Kinose K."/>
            <person name="Kinoshita T."/>
            <person name="Kohara Y."/>
            <person name="Koide E."/>
            <person name="Komatsu K."/>
            <person name="Kopischke S."/>
            <person name="Kubo M."/>
            <person name="Kyozuka J."/>
            <person name="Lagercrantz U."/>
            <person name="Lin S.S."/>
            <person name="Lindquist E."/>
            <person name="Lipzen A.M."/>
            <person name="Lu C.W."/>
            <person name="De Luna E."/>
            <person name="Martienssen R.A."/>
            <person name="Minamino N."/>
            <person name="Mizutani M."/>
            <person name="Mizutani M."/>
            <person name="Mochizuki N."/>
            <person name="Monte I."/>
            <person name="Mosher R."/>
            <person name="Nagasaki H."/>
            <person name="Nakagami H."/>
            <person name="Naramoto S."/>
            <person name="Nishitani K."/>
            <person name="Ohtani M."/>
            <person name="Okamoto T."/>
            <person name="Okumura M."/>
            <person name="Phillips J."/>
            <person name="Pollak B."/>
            <person name="Reinders A."/>
            <person name="Rovekamp M."/>
            <person name="Sano R."/>
            <person name="Sawa S."/>
            <person name="Schmid M.W."/>
            <person name="Shirakawa M."/>
            <person name="Solano R."/>
            <person name="Spunde A."/>
            <person name="Suetsugu N."/>
            <person name="Sugano S."/>
            <person name="Sugiyama A."/>
            <person name="Sun R."/>
            <person name="Suzuki Y."/>
            <person name="Takenaka M."/>
            <person name="Takezawa D."/>
            <person name="Tomogane H."/>
            <person name="Tsuzuki M."/>
            <person name="Ueda T."/>
            <person name="Umeda M."/>
            <person name="Ward J.M."/>
            <person name="Watanabe Y."/>
            <person name="Yazaki K."/>
            <person name="Yokoyama R."/>
            <person name="Yoshitake Y."/>
            <person name="Yotsui I."/>
            <person name="Zachgo S."/>
            <person name="Schmutz J."/>
        </authorList>
    </citation>
    <scope>NUCLEOTIDE SEQUENCE [LARGE SCALE GENOMIC DNA]</scope>
    <source>
        <strain evidence="2">Tak-1</strain>
    </source>
</reference>
<keyword evidence="2" id="KW-1185">Reference proteome</keyword>
<dbReference type="EMBL" id="KZ772782">
    <property type="protein sequence ID" value="PTQ31515.1"/>
    <property type="molecule type" value="Genomic_DNA"/>
</dbReference>
<dbReference type="Gramene" id="Mp8g13280.1">
    <property type="protein sequence ID" value="Mp8g13280.1.cds1"/>
    <property type="gene ID" value="Mp8g13280"/>
</dbReference>
<gene>
    <name evidence="1" type="ORF">MARPO_0110s0009</name>
</gene>
<dbReference type="AlphaFoldDB" id="A0A2R6WCD5"/>